<evidence type="ECO:0000256" key="2">
    <source>
        <dbReference type="ARBA" id="ARBA00022729"/>
    </source>
</evidence>
<dbReference type="SUPFAM" id="SSF49265">
    <property type="entry name" value="Fibronectin type III"/>
    <property type="match status" value="4"/>
</dbReference>
<keyword evidence="2 6" id="KW-0732">Signal</keyword>
<dbReference type="PANTHER" id="PTHR48483">
    <property type="entry name" value="INTERLEUKIN-27 SUBUNIT BETA"/>
    <property type="match status" value="1"/>
</dbReference>
<evidence type="ECO:0000259" key="7">
    <source>
        <dbReference type="PROSITE" id="PS50835"/>
    </source>
</evidence>
<feature type="signal peptide" evidence="6">
    <location>
        <begin position="1"/>
        <end position="18"/>
    </location>
</feature>
<gene>
    <name evidence="10 11" type="primary">LOC116940358</name>
</gene>
<dbReference type="InterPro" id="IPR003530">
    <property type="entry name" value="Hematopoietin_rcpt_L_F3_CS"/>
</dbReference>
<dbReference type="Gene3D" id="2.60.40.10">
    <property type="entry name" value="Immunoglobulins"/>
    <property type="match status" value="6"/>
</dbReference>
<keyword evidence="4" id="KW-0325">Glycoprotein</keyword>
<evidence type="ECO:0000256" key="3">
    <source>
        <dbReference type="ARBA" id="ARBA00022737"/>
    </source>
</evidence>
<dbReference type="SMART" id="SM00409">
    <property type="entry name" value="IG"/>
    <property type="match status" value="2"/>
</dbReference>
<reference evidence="11" key="1">
    <citation type="submission" date="2025-04" db="UniProtKB">
        <authorList>
            <consortium name="RefSeq"/>
        </authorList>
    </citation>
    <scope>IDENTIFICATION</scope>
    <source>
        <tissue evidence="11">Sperm</tissue>
    </source>
</reference>
<dbReference type="SMART" id="SM00408">
    <property type="entry name" value="IGc2"/>
    <property type="match status" value="2"/>
</dbReference>
<dbReference type="PROSITE" id="PS01354">
    <property type="entry name" value="HEMATOPO_REC_L_F3"/>
    <property type="match status" value="1"/>
</dbReference>
<dbReference type="InterPro" id="IPR003599">
    <property type="entry name" value="Ig_sub"/>
</dbReference>
<keyword evidence="3" id="KW-0677">Repeat</keyword>
<dbReference type="PANTHER" id="PTHR48483:SF2">
    <property type="entry name" value="INTERLEUKIN-27 SUBUNIT BETA"/>
    <property type="match status" value="1"/>
</dbReference>
<evidence type="ECO:0000256" key="4">
    <source>
        <dbReference type="ARBA" id="ARBA00023180"/>
    </source>
</evidence>
<proteinExistence type="inferred from homology"/>
<feature type="chain" id="PRO_5044709649" evidence="6">
    <location>
        <begin position="19"/>
        <end position="618"/>
    </location>
</feature>
<dbReference type="InterPro" id="IPR036179">
    <property type="entry name" value="Ig-like_dom_sf"/>
</dbReference>
<dbReference type="SUPFAM" id="SSF48726">
    <property type="entry name" value="Immunoglobulin"/>
    <property type="match status" value="2"/>
</dbReference>
<dbReference type="GO" id="GO:0016020">
    <property type="term" value="C:membrane"/>
    <property type="evidence" value="ECO:0007669"/>
    <property type="project" value="InterPro"/>
</dbReference>
<dbReference type="InterPro" id="IPR003598">
    <property type="entry name" value="Ig_sub2"/>
</dbReference>
<comment type="similarity">
    <text evidence="1">Belongs to the type I cytokine receptor family. Type 3 subfamily.</text>
</comment>
<dbReference type="AlphaFoldDB" id="A0AAJ7WRH0"/>
<dbReference type="GO" id="GO:0004896">
    <property type="term" value="F:cytokine receptor activity"/>
    <property type="evidence" value="ECO:0007669"/>
    <property type="project" value="InterPro"/>
</dbReference>
<dbReference type="PROSITE" id="PS50835">
    <property type="entry name" value="IG_LIKE"/>
    <property type="match status" value="1"/>
</dbReference>
<dbReference type="InterPro" id="IPR056621">
    <property type="entry name" value="FN3_IL27B_N"/>
</dbReference>
<dbReference type="Proteomes" id="UP001318040">
    <property type="component" value="Chromosome 1"/>
</dbReference>
<sequence length="618" mass="68489">MEKLLVHVTLLLGAVVESSLPNSPKPAVRTVYGAVGSPITLTCGPAEGHLQGNDIAWRWNGDVLSLGGNAKADGAHLTFGSTSPASAGTYSCHSHASGKEVDRILLKVGYHPEKPNITCRSYNYPESFHCIWEPGRDTLLRTNVSATYRHPMSQTFLPCEPTGDRSCIGSDLMMYSSMAHVVTVRVTNPLGSAEGRTHFVLENIIQPDAPVNVSARAAVESAAATVSWLLPASWFDPFLFPLQHRLRFRLADSGDTWITTLFPGESVEEQELRGLRPRTRYEVQVSLKDLLDHGHWSEWSESAFVRVAGSRRPGCERHRVLYAAVGSRARIPCKGTAGIQPKWSFNGAPLSRGGPSPWRQGKRSGHITLLNVTLGSSGIYSCQARSGGNARWRHKRCTRLVVGYPPSKPTVTCRSFDYPESFECEWQQSEHGNNNDNVLNTSYSASYRNPLNESSLPCVPVADNACQGRDVTLFSEQPHELTVTATNPFGSVEVHHAFLFEDIVQPDPPINVQARWRDVESVLVSWEQPTTWNLHPAFPLTYRLHYRTLGAQGWRKVPPRHPVCCPQCLHPEGASKLPNTFSTRVVITQRNSVRCGLVEEAHTARRQCEAYRFKAACK</sequence>
<evidence type="ECO:0000256" key="6">
    <source>
        <dbReference type="SAM" id="SignalP"/>
    </source>
</evidence>
<dbReference type="Pfam" id="PF24031">
    <property type="entry name" value="FN3_IL27B_N"/>
    <property type="match status" value="2"/>
</dbReference>
<protein>
    <submittedName>
        <fullName evidence="10 11">Uncharacterized protein LOC116940358 isoform X1</fullName>
    </submittedName>
</protein>
<dbReference type="CDD" id="cd00096">
    <property type="entry name" value="Ig"/>
    <property type="match status" value="1"/>
</dbReference>
<organism evidence="9 11">
    <name type="scientific">Petromyzon marinus</name>
    <name type="common">Sea lamprey</name>
    <dbReference type="NCBI Taxonomy" id="7757"/>
    <lineage>
        <taxon>Eukaryota</taxon>
        <taxon>Metazoa</taxon>
        <taxon>Chordata</taxon>
        <taxon>Craniata</taxon>
        <taxon>Vertebrata</taxon>
        <taxon>Cyclostomata</taxon>
        <taxon>Hyperoartia</taxon>
        <taxon>Petromyzontiformes</taxon>
        <taxon>Petromyzontidae</taxon>
        <taxon>Petromyzon</taxon>
    </lineage>
</organism>
<dbReference type="InterPro" id="IPR013783">
    <property type="entry name" value="Ig-like_fold"/>
</dbReference>
<dbReference type="PROSITE" id="PS50853">
    <property type="entry name" value="FN3"/>
    <property type="match status" value="2"/>
</dbReference>
<dbReference type="InterPro" id="IPR053073">
    <property type="entry name" value="IL11/IL27_subunit_beta"/>
</dbReference>
<reference evidence="9" key="2">
    <citation type="submission" date="2025-05" db="UniProtKB">
        <authorList>
            <consortium name="RefSeq"/>
        </authorList>
    </citation>
    <scope>NUCLEOTIDE SEQUENCE [LARGE SCALE GENOMIC DNA]</scope>
    <source>
        <tissue evidence="10">Sperm</tissue>
    </source>
</reference>
<evidence type="ECO:0000313" key="9">
    <source>
        <dbReference type="Proteomes" id="UP001318040"/>
    </source>
</evidence>
<keyword evidence="9" id="KW-1185">Reference proteome</keyword>
<dbReference type="KEGG" id="pmrn:116940358"/>
<dbReference type="InterPro" id="IPR036116">
    <property type="entry name" value="FN3_sf"/>
</dbReference>
<dbReference type="InterPro" id="IPR007110">
    <property type="entry name" value="Ig-like_dom"/>
</dbReference>
<dbReference type="RefSeq" id="XP_032806009.1">
    <property type="nucleotide sequence ID" value="XM_032950118.1"/>
</dbReference>
<accession>A0AAJ7WRH0</accession>
<evidence type="ECO:0000256" key="5">
    <source>
        <dbReference type="ARBA" id="ARBA00023319"/>
    </source>
</evidence>
<evidence type="ECO:0000313" key="10">
    <source>
        <dbReference type="RefSeq" id="XP_032806009.1"/>
    </source>
</evidence>
<dbReference type="SMART" id="SM00060">
    <property type="entry name" value="FN3"/>
    <property type="match status" value="2"/>
</dbReference>
<dbReference type="InterPro" id="IPR003961">
    <property type="entry name" value="FN3_dom"/>
</dbReference>
<dbReference type="RefSeq" id="XP_032806018.1">
    <property type="nucleotide sequence ID" value="XM_032950127.1"/>
</dbReference>
<dbReference type="CDD" id="cd00063">
    <property type="entry name" value="FN3"/>
    <property type="match status" value="2"/>
</dbReference>
<feature type="domain" description="Fibronectin type-III" evidence="8">
    <location>
        <begin position="405"/>
        <end position="507"/>
    </location>
</feature>
<keyword evidence="5" id="KW-0393">Immunoglobulin domain</keyword>
<feature type="domain" description="Ig-like" evidence="7">
    <location>
        <begin position="26"/>
        <end position="102"/>
    </location>
</feature>
<name>A0AAJ7WRH0_PETMA</name>
<evidence type="ECO:0000259" key="8">
    <source>
        <dbReference type="PROSITE" id="PS50853"/>
    </source>
</evidence>
<feature type="domain" description="Fibronectin type-III" evidence="8">
    <location>
        <begin position="209"/>
        <end position="310"/>
    </location>
</feature>
<evidence type="ECO:0000256" key="1">
    <source>
        <dbReference type="ARBA" id="ARBA00010890"/>
    </source>
</evidence>
<evidence type="ECO:0000313" key="11">
    <source>
        <dbReference type="RefSeq" id="XP_032806018.1"/>
    </source>
</evidence>